<dbReference type="Proteomes" id="UP000562492">
    <property type="component" value="Unassembled WGS sequence"/>
</dbReference>
<dbReference type="PANTHER" id="PTHR23026">
    <property type="entry name" value="NADPH NITROREDUCTASE"/>
    <property type="match status" value="1"/>
</dbReference>
<dbReference type="Gene3D" id="3.40.109.10">
    <property type="entry name" value="NADH Oxidase"/>
    <property type="match status" value="1"/>
</dbReference>
<gene>
    <name evidence="5" type="ORF">HNP33_003162</name>
</gene>
<dbReference type="Pfam" id="PF00881">
    <property type="entry name" value="Nitroreductase"/>
    <property type="match status" value="1"/>
</dbReference>
<keyword evidence="3" id="KW-0560">Oxidoreductase</keyword>
<evidence type="ECO:0000256" key="2">
    <source>
        <dbReference type="ARBA" id="ARBA00022643"/>
    </source>
</evidence>
<evidence type="ECO:0000256" key="1">
    <source>
        <dbReference type="ARBA" id="ARBA00022630"/>
    </source>
</evidence>
<accession>A0ABR6RIR3</accession>
<feature type="domain" description="Nitroreductase" evidence="4">
    <location>
        <begin position="22"/>
        <end position="209"/>
    </location>
</feature>
<keyword evidence="1" id="KW-0285">Flavoprotein</keyword>
<evidence type="ECO:0000259" key="4">
    <source>
        <dbReference type="Pfam" id="PF00881"/>
    </source>
</evidence>
<dbReference type="InterPro" id="IPR050627">
    <property type="entry name" value="Nitroreductase/BluB"/>
</dbReference>
<evidence type="ECO:0000313" key="6">
    <source>
        <dbReference type="Proteomes" id="UP000562492"/>
    </source>
</evidence>
<name>A0ABR6RIR3_9BURK</name>
<evidence type="ECO:0000256" key="3">
    <source>
        <dbReference type="ARBA" id="ARBA00023002"/>
    </source>
</evidence>
<protein>
    <submittedName>
        <fullName evidence="5">Nitroreductase</fullName>
    </submittedName>
</protein>
<dbReference type="InterPro" id="IPR000415">
    <property type="entry name" value="Nitroreductase-like"/>
</dbReference>
<organism evidence="5 6">
    <name type="scientific">Comamonas odontotermitis</name>
    <dbReference type="NCBI Taxonomy" id="379895"/>
    <lineage>
        <taxon>Bacteria</taxon>
        <taxon>Pseudomonadati</taxon>
        <taxon>Pseudomonadota</taxon>
        <taxon>Betaproteobacteria</taxon>
        <taxon>Burkholderiales</taxon>
        <taxon>Comamonadaceae</taxon>
        <taxon>Comamonas</taxon>
    </lineage>
</organism>
<dbReference type="CDD" id="cd02136">
    <property type="entry name" value="PnbA_NfnB-like"/>
    <property type="match status" value="1"/>
</dbReference>
<reference evidence="5 6" key="1">
    <citation type="submission" date="2020-08" db="EMBL/GenBank/DDBJ databases">
        <title>Functional genomics of gut bacteria from endangered species of beetles.</title>
        <authorList>
            <person name="Carlos-Shanley C."/>
        </authorList>
    </citation>
    <scope>NUCLEOTIDE SEQUENCE [LARGE SCALE GENOMIC DNA]</scope>
    <source>
        <strain evidence="5 6">S00124</strain>
    </source>
</reference>
<dbReference type="SUPFAM" id="SSF55469">
    <property type="entry name" value="FMN-dependent nitroreductase-like"/>
    <property type="match status" value="1"/>
</dbReference>
<proteinExistence type="predicted"/>
<dbReference type="EMBL" id="JACHKZ010000022">
    <property type="protein sequence ID" value="MBB6579052.1"/>
    <property type="molecule type" value="Genomic_DNA"/>
</dbReference>
<keyword evidence="6" id="KW-1185">Reference proteome</keyword>
<comment type="caution">
    <text evidence="5">The sequence shown here is derived from an EMBL/GenBank/DDBJ whole genome shotgun (WGS) entry which is preliminary data.</text>
</comment>
<sequence length="237" mass="25108">MNKPEISSFVTAEGAASQAAMVRRSVRAFSPQPVADAVLHAVLQEARRAPSGANLQPGYFWQVCGDLREQLSSRLQQAYEAGAQEAEDYGYFPNPLPMSLRKRQVAAAQALYGALGVERGDAAGRAAQFGRNFQFFQAPVALIITIDSGFGPGGYMDLGMAIYGLMLAAQSRGLATCAIGAMASYPGLIRDVLQLPASQTVVCGMAMGYEAADAPVNQTVTARAALGDYFQRLGRGC</sequence>
<evidence type="ECO:0000313" key="5">
    <source>
        <dbReference type="EMBL" id="MBB6579052.1"/>
    </source>
</evidence>
<dbReference type="PANTHER" id="PTHR23026:SF90">
    <property type="entry name" value="IODOTYROSINE DEIODINASE 1"/>
    <property type="match status" value="1"/>
</dbReference>
<keyword evidence="2" id="KW-0288">FMN</keyword>
<dbReference type="InterPro" id="IPR029479">
    <property type="entry name" value="Nitroreductase"/>
</dbReference>